<sequence>MIVTPEYCVTMARYNAWQNRQVIAAFAGLEEKALRAERGAFFGALLATANHLLWADRMWLSRLTGTDGPTVSGSESTTFCATPADWEIARYRTDAQILLWAERLRAVDLAGDLTWYSGMTRATLVKPVTLCIVHMFNHQTHHRGQIHAMLTAAGAKGAVSDLAFMPDSGPWL</sequence>
<name>A0ABX7FAV1_9RHOB</name>
<dbReference type="RefSeq" id="WP_031322200.1">
    <property type="nucleotide sequence ID" value="NZ_CP047166.1"/>
</dbReference>
<accession>A0ABX7FAV1</accession>
<comment type="similarity">
    <text evidence="1">Belongs to the DinB family.</text>
</comment>
<reference evidence="3 4" key="1">
    <citation type="submission" date="2019-12" db="EMBL/GenBank/DDBJ databases">
        <title>Complete Genome Sequence of a Quorum-Sensing Bacterium,Rhodobacteraceae bacterium C31, Isolated from a marine microalgae symbiotic bacteria.</title>
        <authorList>
            <person name="Zhang Y."/>
        </authorList>
    </citation>
    <scope>NUCLEOTIDE SEQUENCE [LARGE SCALE GENOMIC DNA]</scope>
    <source>
        <strain evidence="3 4">C31</strain>
    </source>
</reference>
<organism evidence="3 4">
    <name type="scientific">Ponticoccus alexandrii</name>
    <dbReference type="NCBI Taxonomy" id="1943633"/>
    <lineage>
        <taxon>Bacteria</taxon>
        <taxon>Pseudomonadati</taxon>
        <taxon>Pseudomonadota</taxon>
        <taxon>Alphaproteobacteria</taxon>
        <taxon>Rhodobacterales</taxon>
        <taxon>Roseobacteraceae</taxon>
        <taxon>Ponticoccus</taxon>
    </lineage>
</organism>
<dbReference type="Pfam" id="PF05163">
    <property type="entry name" value="DinB"/>
    <property type="match status" value="1"/>
</dbReference>
<evidence type="ECO:0000313" key="3">
    <source>
        <dbReference type="EMBL" id="QRF66833.1"/>
    </source>
</evidence>
<dbReference type="PANTHER" id="PTHR37302:SF1">
    <property type="entry name" value="PROTEIN DINB"/>
    <property type="match status" value="1"/>
</dbReference>
<keyword evidence="4" id="KW-1185">Reference proteome</keyword>
<evidence type="ECO:0000256" key="2">
    <source>
        <dbReference type="ARBA" id="ARBA00022723"/>
    </source>
</evidence>
<gene>
    <name evidence="3" type="ORF">GQA70_11225</name>
</gene>
<dbReference type="PANTHER" id="PTHR37302">
    <property type="entry name" value="SLR1116 PROTEIN"/>
    <property type="match status" value="1"/>
</dbReference>
<protein>
    <submittedName>
        <fullName evidence="3">DUF664 domain-containing protein</fullName>
    </submittedName>
</protein>
<dbReference type="EMBL" id="CP047166">
    <property type="protein sequence ID" value="QRF66833.1"/>
    <property type="molecule type" value="Genomic_DNA"/>
</dbReference>
<dbReference type="Proteomes" id="UP000596387">
    <property type="component" value="Chromosome"/>
</dbReference>
<dbReference type="Gene3D" id="1.20.120.450">
    <property type="entry name" value="dinb family like domain"/>
    <property type="match status" value="1"/>
</dbReference>
<proteinExistence type="inferred from homology"/>
<keyword evidence="2" id="KW-0479">Metal-binding</keyword>
<evidence type="ECO:0000313" key="4">
    <source>
        <dbReference type="Proteomes" id="UP000596387"/>
    </source>
</evidence>
<dbReference type="InterPro" id="IPR007837">
    <property type="entry name" value="DinB"/>
</dbReference>
<dbReference type="SUPFAM" id="SSF109854">
    <property type="entry name" value="DinB/YfiT-like putative metalloenzymes"/>
    <property type="match status" value="1"/>
</dbReference>
<dbReference type="InterPro" id="IPR034660">
    <property type="entry name" value="DinB/YfiT-like"/>
</dbReference>
<evidence type="ECO:0000256" key="1">
    <source>
        <dbReference type="ARBA" id="ARBA00008635"/>
    </source>
</evidence>